<dbReference type="EMBL" id="LXQC01000144">
    <property type="protein sequence ID" value="TFE68012.1"/>
    <property type="molecule type" value="Genomic_DNA"/>
</dbReference>
<dbReference type="InterPro" id="IPR008638">
    <property type="entry name" value="FhaB/CdiA-like_TPS"/>
</dbReference>
<reference evidence="2 3" key="1">
    <citation type="submission" date="2016-05" db="EMBL/GenBank/DDBJ databases">
        <title>Diversity and Homogeneity among Thermoacidophilic Verrucomicrobia Methanotrophs Linked with Geographical Origin.</title>
        <authorList>
            <person name="Erikstad H.-A."/>
            <person name="Smestad N.B."/>
            <person name="Ceballos R.M."/>
            <person name="Birkeland N.-K."/>
        </authorList>
    </citation>
    <scope>NUCLEOTIDE SEQUENCE [LARGE SCALE GENOMIC DNA]</scope>
    <source>
        <strain evidence="2 3">Phi</strain>
    </source>
</reference>
<name>A0A4Y8PAS4_9BACT</name>
<feature type="chain" id="PRO_5021187089" description="Filamentous haemagglutinin FhaB/tRNA nuclease CdiA-like TPS domain-containing protein" evidence="1">
    <location>
        <begin position="30"/>
        <end position="707"/>
    </location>
</feature>
<dbReference type="AlphaFoldDB" id="A0A4Y8PAS4"/>
<comment type="caution">
    <text evidence="2">The sequence shown here is derived from an EMBL/GenBank/DDBJ whole genome shotgun (WGS) entry which is preliminary data.</text>
</comment>
<dbReference type="RefSeq" id="WP_134440316.1">
    <property type="nucleotide sequence ID" value="NZ_LXQC01000144.1"/>
</dbReference>
<evidence type="ECO:0000313" key="2">
    <source>
        <dbReference type="EMBL" id="TFE68012.1"/>
    </source>
</evidence>
<dbReference type="InterPro" id="IPR012334">
    <property type="entry name" value="Pectin_lyas_fold"/>
</dbReference>
<evidence type="ECO:0000256" key="1">
    <source>
        <dbReference type="SAM" id="SignalP"/>
    </source>
</evidence>
<evidence type="ECO:0000313" key="3">
    <source>
        <dbReference type="Proteomes" id="UP000297713"/>
    </source>
</evidence>
<dbReference type="Proteomes" id="UP000297713">
    <property type="component" value="Unassembled WGS sequence"/>
</dbReference>
<dbReference type="NCBIfam" id="TIGR01901">
    <property type="entry name" value="adhes_NPXG"/>
    <property type="match status" value="1"/>
</dbReference>
<evidence type="ECO:0008006" key="4">
    <source>
        <dbReference type="Google" id="ProtNLM"/>
    </source>
</evidence>
<protein>
    <recommendedName>
        <fullName evidence="4">Filamentous haemagglutinin FhaB/tRNA nuclease CdiA-like TPS domain-containing protein</fullName>
    </recommendedName>
</protein>
<keyword evidence="1" id="KW-0732">Signal</keyword>
<feature type="signal peptide" evidence="1">
    <location>
        <begin position="1"/>
        <end position="29"/>
    </location>
</feature>
<accession>A0A4Y8PAS4</accession>
<sequence>MSKTFLKKLRKFLFLSLCLASLCSQKLLAFVPPAPNQLPGHGLVVSGSATLNPPGNSLHVESPFTSILWGGSAYNLNVNQPPGFNVGSAAHFGIVKNFPGPTLATLLNVDVSGNPSQIYGNITVAGDVVFFLANGSGIIVGPSGTINAPAGIGLFGYSVNPANFGGTVSIAKDTPGSFVTVMNGATLRSEKPGAMILITAPSAVNIAALKGEPGEGGIVAKGGVSLITGYAINVYSTQGVQGFTIPANGAFSVLGSLNIHGSGDENPFVIATAISNGSINITGGNVVLPPTGAPGYGSLVWSTILANHGTLAFSGPLTIANLQYSGSLFNYGSIISFNDQPVVINVNGSIVNYGSITGGQESEDVDQNVTLRAWQGGIANYGTISGHDEIIVAATNPSGTGILPKGGVFSNGTISFSAEDSPTTFIFRSATGPGYLGGTVSYSSENGLTNVLLGSGFSPGYPFVLATNLLAQNVSFNGGSLVGGGVLTVQSLDLTLSGNVNHFVSKTNPLLNGFQLANGPFSSTNITLNADGTGPQFINLAVNGNAVINSGNTSTFMQQTTVNGVQGLTLAVPNAGGNLLLNVSGNLTVNPGNPSQFAMSRDILGFPGFVFPGGIAMKAGGSLIVNASLDNGYSPSAGTNYQGIFLSGSSLAVASPFVTNGNTRVTVSSQVNQGVYAVTPISSSNPTVYTVVLKPSALVIGPFPWSP</sequence>
<gene>
    <name evidence="2" type="ORF">A7Q10_08745</name>
</gene>
<dbReference type="Gene3D" id="2.160.20.10">
    <property type="entry name" value="Single-stranded right-handed beta-helix, Pectin lyase-like"/>
    <property type="match status" value="1"/>
</dbReference>
<organism evidence="2 3">
    <name type="scientific">Methylacidiphilum caldifontis</name>
    <dbReference type="NCBI Taxonomy" id="2795386"/>
    <lineage>
        <taxon>Bacteria</taxon>
        <taxon>Pseudomonadati</taxon>
        <taxon>Verrucomicrobiota</taxon>
        <taxon>Methylacidiphilae</taxon>
        <taxon>Methylacidiphilales</taxon>
        <taxon>Methylacidiphilaceae</taxon>
        <taxon>Methylacidiphilum (ex Ratnadevi et al. 2023)</taxon>
    </lineage>
</organism>
<keyword evidence="3" id="KW-1185">Reference proteome</keyword>
<dbReference type="OrthoDB" id="178197at2"/>
<proteinExistence type="predicted"/>